<evidence type="ECO:0000313" key="8">
    <source>
        <dbReference type="EMBL" id="CEJ59573.1"/>
    </source>
</evidence>
<evidence type="ECO:0000256" key="3">
    <source>
        <dbReference type="ARBA" id="ARBA00023015"/>
    </source>
</evidence>
<dbReference type="GO" id="GO:0005634">
    <property type="term" value="C:nucleus"/>
    <property type="evidence" value="ECO:0007669"/>
    <property type="project" value="UniProtKB-SubCell"/>
</dbReference>
<dbReference type="InterPro" id="IPR036864">
    <property type="entry name" value="Zn2-C6_fun-type_DNA-bd_sf"/>
</dbReference>
<dbReference type="OrthoDB" id="2563500at2759"/>
<dbReference type="InterPro" id="IPR001138">
    <property type="entry name" value="Zn2Cys6_DnaBD"/>
</dbReference>
<evidence type="ECO:0000256" key="1">
    <source>
        <dbReference type="ARBA" id="ARBA00004123"/>
    </source>
</evidence>
<dbReference type="InterPro" id="IPR007219">
    <property type="entry name" value="XnlR_reg_dom"/>
</dbReference>
<name>A0A0F7TS16_PENBI</name>
<dbReference type="GO" id="GO:0006351">
    <property type="term" value="P:DNA-templated transcription"/>
    <property type="evidence" value="ECO:0007669"/>
    <property type="project" value="InterPro"/>
</dbReference>
<dbReference type="Proteomes" id="UP000042958">
    <property type="component" value="Unassembled WGS sequence"/>
</dbReference>
<dbReference type="GO" id="GO:0000981">
    <property type="term" value="F:DNA-binding transcription factor activity, RNA polymerase II-specific"/>
    <property type="evidence" value="ECO:0007669"/>
    <property type="project" value="InterPro"/>
</dbReference>
<dbReference type="PROSITE" id="PS50048">
    <property type="entry name" value="ZN2_CY6_FUNGAL_2"/>
    <property type="match status" value="2"/>
</dbReference>
<dbReference type="CDD" id="cd12148">
    <property type="entry name" value="fungal_TF_MHR"/>
    <property type="match status" value="1"/>
</dbReference>
<keyword evidence="3" id="KW-0805">Transcription regulation</keyword>
<feature type="domain" description="Zn(2)-C6 fungal-type" evidence="7">
    <location>
        <begin position="75"/>
        <end position="104"/>
    </location>
</feature>
<keyword evidence="2" id="KW-0479">Metal-binding</keyword>
<feature type="domain" description="Zn(2)-C6 fungal-type" evidence="7">
    <location>
        <begin position="17"/>
        <end position="47"/>
    </location>
</feature>
<gene>
    <name evidence="8" type="ORF">PMG11_08192</name>
</gene>
<evidence type="ECO:0000256" key="4">
    <source>
        <dbReference type="ARBA" id="ARBA00023125"/>
    </source>
</evidence>
<dbReference type="Gene3D" id="4.10.240.10">
    <property type="entry name" value="Zn(2)-C6 fungal-type DNA-binding domain"/>
    <property type="match status" value="2"/>
</dbReference>
<proteinExistence type="predicted"/>
<keyword evidence="9" id="KW-1185">Reference proteome</keyword>
<evidence type="ECO:0000259" key="7">
    <source>
        <dbReference type="PROSITE" id="PS50048"/>
    </source>
</evidence>
<dbReference type="CDD" id="cd00067">
    <property type="entry name" value="GAL4"/>
    <property type="match status" value="2"/>
</dbReference>
<organism evidence="8 9">
    <name type="scientific">Penicillium brasilianum</name>
    <dbReference type="NCBI Taxonomy" id="104259"/>
    <lineage>
        <taxon>Eukaryota</taxon>
        <taxon>Fungi</taxon>
        <taxon>Dikarya</taxon>
        <taxon>Ascomycota</taxon>
        <taxon>Pezizomycotina</taxon>
        <taxon>Eurotiomycetes</taxon>
        <taxon>Eurotiomycetidae</taxon>
        <taxon>Eurotiales</taxon>
        <taxon>Aspergillaceae</taxon>
        <taxon>Penicillium</taxon>
    </lineage>
</organism>
<dbReference type="Pfam" id="PF04082">
    <property type="entry name" value="Fungal_trans"/>
    <property type="match status" value="1"/>
</dbReference>
<dbReference type="SUPFAM" id="SSF57701">
    <property type="entry name" value="Zn2/Cys6 DNA-binding domain"/>
    <property type="match status" value="2"/>
</dbReference>
<dbReference type="SMART" id="SM00066">
    <property type="entry name" value="GAL4"/>
    <property type="match status" value="2"/>
</dbReference>
<evidence type="ECO:0000256" key="2">
    <source>
        <dbReference type="ARBA" id="ARBA00022723"/>
    </source>
</evidence>
<reference evidence="9" key="1">
    <citation type="journal article" date="2015" name="Genome Announc.">
        <title>Draft genome sequence of the fungus Penicillium brasilianum MG11.</title>
        <authorList>
            <person name="Horn F."/>
            <person name="Linde J."/>
            <person name="Mattern D.J."/>
            <person name="Walther G."/>
            <person name="Guthke R."/>
            <person name="Brakhage A.A."/>
            <person name="Valiante V."/>
        </authorList>
    </citation>
    <scope>NUCLEOTIDE SEQUENCE [LARGE SCALE GENOMIC DNA]</scope>
    <source>
        <strain evidence="9">MG11</strain>
    </source>
</reference>
<dbReference type="InterPro" id="IPR050815">
    <property type="entry name" value="TF_fung"/>
</dbReference>
<dbReference type="PANTHER" id="PTHR47338:SF7">
    <property type="entry name" value="ZN(II)2CYS6 TRANSCRIPTION FACTOR (EUROFUNG)"/>
    <property type="match status" value="1"/>
</dbReference>
<evidence type="ECO:0000313" key="9">
    <source>
        <dbReference type="Proteomes" id="UP000042958"/>
    </source>
</evidence>
<comment type="subcellular location">
    <subcellularLocation>
        <location evidence="1">Nucleus</location>
    </subcellularLocation>
</comment>
<dbReference type="PANTHER" id="PTHR47338">
    <property type="entry name" value="ZN(II)2CYS6 TRANSCRIPTION FACTOR (EUROFUNG)-RELATED"/>
    <property type="match status" value="1"/>
</dbReference>
<dbReference type="PROSITE" id="PS00463">
    <property type="entry name" value="ZN2_CY6_FUNGAL_1"/>
    <property type="match status" value="2"/>
</dbReference>
<dbReference type="EMBL" id="CDHK01000007">
    <property type="protein sequence ID" value="CEJ59573.1"/>
    <property type="molecule type" value="Genomic_DNA"/>
</dbReference>
<keyword evidence="5" id="KW-0804">Transcription</keyword>
<evidence type="ECO:0000256" key="5">
    <source>
        <dbReference type="ARBA" id="ARBA00023163"/>
    </source>
</evidence>
<protein>
    <recommendedName>
        <fullName evidence="7">Zn(2)-C6 fungal-type domain-containing protein</fullName>
    </recommendedName>
</protein>
<dbReference type="AlphaFoldDB" id="A0A0F7TS16"/>
<keyword evidence="4" id="KW-0238">DNA-binding</keyword>
<accession>A0A0F7TS16</accession>
<keyword evidence="6" id="KW-0539">Nucleus</keyword>
<dbReference type="GO" id="GO:0003677">
    <property type="term" value="F:DNA binding"/>
    <property type="evidence" value="ECO:0007669"/>
    <property type="project" value="UniProtKB-KW"/>
</dbReference>
<dbReference type="STRING" id="104259.A0A0F7TS16"/>
<sequence length="724" mass="81255">MPAENYTPGAPQVEPVSCRICRFRKVKCDRTLGGCLRCRRYGEECVYSSGNTLNSNGRSDERTEAGLKRRRVLRSCINCRKAKTKCAGGAPCEQCEGKNLNCSYAEAGVATPPASASSTQSERCVRKRALSAIPVWLTSSNLPAIDRIRDLIDLYFLRVHTVRCFGFIHIPTFMKRLKSPDKLAQEKSGLVFIMCALAAPFYYAEKLCPSNDGLKSNVQYFDAGRGWAEAARHCLFTGFGDMGIESIMTEVLLHEYYLRVGEYAKGFMVSGQITRHLQVVQLNLERDSDVLCQRSPASCHIKESRRRLAWACYLLDSLIECGIDQLRLIPYHDIQVQLPCSEELFITNTPCITEMLPPGKLLPGIAPIPGINFAAHLDLRAYYLRATSIRSKLLKYVKHLEGEVPWAADNSSRFSQLDHELRDLEASIPENMRISAENMYLFKGSGGLNLYFGLHILISQNFHDLYRVGVSNLVFPNTATSWIRENAPEDFIRRCHLVCATKSAYIGSLLSDLWNCHRPSLVDWPYAMHTQVCNSVIVTTLISWGRPEPLIPQFSYLDYQAMLKKNVMILQYLQRFMKVSMYCESAVQALKRFNALFVPDSSDFANPSTNALLSANQCNTSNPSSLEYILNPLGTYPMARKQAQTQDTSTPDETEDDMPTPQLAKVEAPMIVPTMNPGGYPSPGGIFSGHFSDWEADMSILPGLGYPTFLDQYTIEAPRDMNLP</sequence>
<dbReference type="GO" id="GO:0008270">
    <property type="term" value="F:zinc ion binding"/>
    <property type="evidence" value="ECO:0007669"/>
    <property type="project" value="InterPro"/>
</dbReference>
<evidence type="ECO:0000256" key="6">
    <source>
        <dbReference type="ARBA" id="ARBA00023242"/>
    </source>
</evidence>
<dbReference type="Pfam" id="PF00172">
    <property type="entry name" value="Zn_clus"/>
    <property type="match status" value="2"/>
</dbReference>